<name>A0A1B7YYW5_9FLAO</name>
<gene>
    <name evidence="2" type="ORF">A9200_10675</name>
</gene>
<dbReference type="RefSeq" id="WP_068486829.1">
    <property type="nucleotide sequence ID" value="NZ_CP018760.1"/>
</dbReference>
<evidence type="ECO:0000256" key="1">
    <source>
        <dbReference type="SAM" id="Phobius"/>
    </source>
</evidence>
<feature type="transmembrane region" description="Helical" evidence="1">
    <location>
        <begin position="160"/>
        <end position="182"/>
    </location>
</feature>
<evidence type="ECO:0000313" key="2">
    <source>
        <dbReference type="EMBL" id="OBR35658.1"/>
    </source>
</evidence>
<sequence>MENINIQDLWKQNEQLLENTRKLNGALLREVKLDKAKSSIKGLLFLPVSTLLFYSILASYALYFMVSHWGTWYFMLAGGAIAFFSIWLVITSVQQLKRILSLDYDAPITKLQKKLAELKTAIVQNLRIAAYLLPFGPFVGLFFFKVVFDIDLMNVLNYNMIVSFGIVTILLEVLSLGILRALRSKNMNKKWLNWLLLGSGNQVNEALQYLEEIEEFQVEA</sequence>
<keyword evidence="1" id="KW-0812">Transmembrane</keyword>
<feature type="transmembrane region" description="Helical" evidence="1">
    <location>
        <begin position="72"/>
        <end position="90"/>
    </location>
</feature>
<accession>A0A1B7YYW5</accession>
<keyword evidence="3" id="KW-1185">Reference proteome</keyword>
<dbReference type="OrthoDB" id="5706484at2"/>
<evidence type="ECO:0000313" key="3">
    <source>
        <dbReference type="Proteomes" id="UP000092164"/>
    </source>
</evidence>
<dbReference type="AlphaFoldDB" id="A0A1B7YYW5"/>
<dbReference type="Proteomes" id="UP000092164">
    <property type="component" value="Unassembled WGS sequence"/>
</dbReference>
<proteinExistence type="predicted"/>
<dbReference type="STRING" id="1836467.BTR34_01840"/>
<keyword evidence="1" id="KW-0472">Membrane</keyword>
<protein>
    <submittedName>
        <fullName evidence="2">Uncharacterized protein</fullName>
    </submittedName>
</protein>
<organism evidence="2 3">
    <name type="scientific">Maribacter hydrothermalis</name>
    <dbReference type="NCBI Taxonomy" id="1836467"/>
    <lineage>
        <taxon>Bacteria</taxon>
        <taxon>Pseudomonadati</taxon>
        <taxon>Bacteroidota</taxon>
        <taxon>Flavobacteriia</taxon>
        <taxon>Flavobacteriales</taxon>
        <taxon>Flavobacteriaceae</taxon>
        <taxon>Maribacter</taxon>
    </lineage>
</organism>
<comment type="caution">
    <text evidence="2">The sequence shown here is derived from an EMBL/GenBank/DDBJ whole genome shotgun (WGS) entry which is preliminary data.</text>
</comment>
<feature type="transmembrane region" description="Helical" evidence="1">
    <location>
        <begin position="128"/>
        <end position="148"/>
    </location>
</feature>
<feature type="transmembrane region" description="Helical" evidence="1">
    <location>
        <begin position="42"/>
        <end position="66"/>
    </location>
</feature>
<dbReference type="KEGG" id="mart:BTR34_01840"/>
<reference evidence="3" key="1">
    <citation type="submission" date="2016-06" db="EMBL/GenBank/DDBJ databases">
        <authorList>
            <person name="Zhan P."/>
        </authorList>
    </citation>
    <scope>NUCLEOTIDE SEQUENCE [LARGE SCALE GENOMIC DNA]</scope>
    <source>
        <strain evidence="3">T28</strain>
    </source>
</reference>
<keyword evidence="1" id="KW-1133">Transmembrane helix</keyword>
<dbReference type="EMBL" id="LZFP01000050">
    <property type="protein sequence ID" value="OBR35658.1"/>
    <property type="molecule type" value="Genomic_DNA"/>
</dbReference>